<accession>A0ABW3UQD4</accession>
<feature type="domain" description="HTH araC/xylS-type" evidence="6">
    <location>
        <begin position="662"/>
        <end position="760"/>
    </location>
</feature>
<dbReference type="InterPro" id="IPR018060">
    <property type="entry name" value="HTH_AraC"/>
</dbReference>
<dbReference type="Proteomes" id="UP001597180">
    <property type="component" value="Unassembled WGS sequence"/>
</dbReference>
<comment type="caution">
    <text evidence="8">The sequence shown here is derived from an EMBL/GenBank/DDBJ whole genome shotgun (WGS) entry which is preliminary data.</text>
</comment>
<keyword evidence="9" id="KW-1185">Reference proteome</keyword>
<evidence type="ECO:0000313" key="9">
    <source>
        <dbReference type="Proteomes" id="UP001597180"/>
    </source>
</evidence>
<organism evidence="8 9">
    <name type="scientific">Paenibacillus vulneris</name>
    <dbReference type="NCBI Taxonomy" id="1133364"/>
    <lineage>
        <taxon>Bacteria</taxon>
        <taxon>Bacillati</taxon>
        <taxon>Bacillota</taxon>
        <taxon>Bacilli</taxon>
        <taxon>Bacillales</taxon>
        <taxon>Paenibacillaceae</taxon>
        <taxon>Paenibacillus</taxon>
    </lineage>
</organism>
<evidence type="ECO:0000256" key="2">
    <source>
        <dbReference type="ARBA" id="ARBA00023125"/>
    </source>
</evidence>
<evidence type="ECO:0000259" key="7">
    <source>
        <dbReference type="PROSITE" id="PS50887"/>
    </source>
</evidence>
<protein>
    <submittedName>
        <fullName evidence="8">Helix-turn-helix domain-containing protein</fullName>
    </submittedName>
</protein>
<dbReference type="Gene3D" id="1.10.10.60">
    <property type="entry name" value="Homeodomain-like"/>
    <property type="match status" value="1"/>
</dbReference>
<dbReference type="SUPFAM" id="SSF46689">
    <property type="entry name" value="Homeodomain-like"/>
    <property type="match status" value="1"/>
</dbReference>
<keyword evidence="3" id="KW-0804">Transcription</keyword>
<evidence type="ECO:0000256" key="4">
    <source>
        <dbReference type="SAM" id="Coils"/>
    </source>
</evidence>
<evidence type="ECO:0000256" key="3">
    <source>
        <dbReference type="ARBA" id="ARBA00023163"/>
    </source>
</evidence>
<sequence length="762" mass="87128">MRLQRSKKAQTLILMLLLTSLSIAVMGFTVYRIATNTLTQEVQSAYRVSLLRMQDQVEGYFKQIDQAVLQFEKLPALESLASPKTEENNLELLSLLETMLRMQTSLEDVDNIALYRLGTHRLYSTNHQVSTFQDDYAQVIDRFERLESSQAFFSMTVKQTPTTVYVRKLPIFQSSKAFYIIVHLNQKFFDHILGAHNESKGTYFILDEHGSLLQYRGDLSSERLEREIVPIIMKGMPGSEEVFISYLPPSYKGWVFGFAIPASELFMKMNGIRNGIFILAGILLGLAIFVIIFSTNRLWRGWSDIVSLLEDSTPGKGDKGLTDKTLPGKQAFSAEASAPLDEFRQIYDKMQRIKETRDELKEQVRELTPEIREAYIRNMLQKGLRSEEDLEKCRRYHIPLLTGNYGCYCVEIDQYKSMAEIYSEADLYYFRYGLSMVIQEAIDSQGQGVVSAHGDGRFLTLITLEEPASEEAYSMILRSASTVRDFIKQYFPFTVSIGVSRVRKEFAYLSVSAQEAEEALKHKLVAGTNEVIPIAEFQPDGTDGQQQPLPISFRELENDLIYAIRSMDRELAYRYVDSLGSLQGIRTISYQWLQSQLAEMVFSIHRTVGSSLRKPMAEPVMAELMELATLEEWSSWLKIQAIDRLIAGLSDEHMEHMQNVARQLAAYIEEHNEEDLRLESCCKALNLPASIGKQALKEVHDTTFSEFLLQSRIGKAQRWLLETEMSVEEIASRLQYSNAQNFSRTFKKAVGVPPGHYRKAYS</sequence>
<dbReference type="PANTHER" id="PTHR43280">
    <property type="entry name" value="ARAC-FAMILY TRANSCRIPTIONAL REGULATOR"/>
    <property type="match status" value="1"/>
</dbReference>
<feature type="domain" description="GGDEF" evidence="7">
    <location>
        <begin position="403"/>
        <end position="536"/>
    </location>
</feature>
<dbReference type="Pfam" id="PF17853">
    <property type="entry name" value="GGDEF_2"/>
    <property type="match status" value="1"/>
</dbReference>
<dbReference type="PROSITE" id="PS50887">
    <property type="entry name" value="GGDEF"/>
    <property type="match status" value="1"/>
</dbReference>
<dbReference type="PROSITE" id="PS00041">
    <property type="entry name" value="HTH_ARAC_FAMILY_1"/>
    <property type="match status" value="1"/>
</dbReference>
<feature type="coiled-coil region" evidence="4">
    <location>
        <begin position="343"/>
        <end position="370"/>
    </location>
</feature>
<evidence type="ECO:0000256" key="5">
    <source>
        <dbReference type="SAM" id="Phobius"/>
    </source>
</evidence>
<dbReference type="SMART" id="SM00342">
    <property type="entry name" value="HTH_ARAC"/>
    <property type="match status" value="1"/>
</dbReference>
<keyword evidence="1" id="KW-0805">Transcription regulation</keyword>
<dbReference type="InterPro" id="IPR000160">
    <property type="entry name" value="GGDEF_dom"/>
</dbReference>
<dbReference type="EMBL" id="JBHTLU010000022">
    <property type="protein sequence ID" value="MFD1222146.1"/>
    <property type="molecule type" value="Genomic_DNA"/>
</dbReference>
<evidence type="ECO:0000313" key="8">
    <source>
        <dbReference type="EMBL" id="MFD1222146.1"/>
    </source>
</evidence>
<dbReference type="PROSITE" id="PS01124">
    <property type="entry name" value="HTH_ARAC_FAMILY_2"/>
    <property type="match status" value="1"/>
</dbReference>
<dbReference type="InterPro" id="IPR009057">
    <property type="entry name" value="Homeodomain-like_sf"/>
</dbReference>
<evidence type="ECO:0000259" key="6">
    <source>
        <dbReference type="PROSITE" id="PS01124"/>
    </source>
</evidence>
<dbReference type="InterPro" id="IPR018062">
    <property type="entry name" value="HTH_AraC-typ_CS"/>
</dbReference>
<name>A0ABW3UQD4_9BACL</name>
<keyword evidence="5" id="KW-0812">Transmembrane</keyword>
<dbReference type="RefSeq" id="WP_345593472.1">
    <property type="nucleotide sequence ID" value="NZ_BAABJG010000045.1"/>
</dbReference>
<dbReference type="InterPro" id="IPR041522">
    <property type="entry name" value="CdaR_GGDEF"/>
</dbReference>
<feature type="transmembrane region" description="Helical" evidence="5">
    <location>
        <begin position="12"/>
        <end position="34"/>
    </location>
</feature>
<evidence type="ECO:0000256" key="1">
    <source>
        <dbReference type="ARBA" id="ARBA00023015"/>
    </source>
</evidence>
<dbReference type="PANTHER" id="PTHR43280:SF28">
    <property type="entry name" value="HTH-TYPE TRANSCRIPTIONAL ACTIVATOR RHAS"/>
    <property type="match status" value="1"/>
</dbReference>
<keyword evidence="5" id="KW-0472">Membrane</keyword>
<feature type="transmembrane region" description="Helical" evidence="5">
    <location>
        <begin position="275"/>
        <end position="293"/>
    </location>
</feature>
<gene>
    <name evidence="8" type="ORF">ACFQ4B_18655</name>
</gene>
<keyword evidence="5" id="KW-1133">Transmembrane helix</keyword>
<keyword evidence="2" id="KW-0238">DNA-binding</keyword>
<proteinExistence type="predicted"/>
<dbReference type="Pfam" id="PF12833">
    <property type="entry name" value="HTH_18"/>
    <property type="match status" value="1"/>
</dbReference>
<keyword evidence="4" id="KW-0175">Coiled coil</keyword>
<reference evidence="9" key="1">
    <citation type="journal article" date="2019" name="Int. J. Syst. Evol. Microbiol.">
        <title>The Global Catalogue of Microorganisms (GCM) 10K type strain sequencing project: providing services to taxonomists for standard genome sequencing and annotation.</title>
        <authorList>
            <consortium name="The Broad Institute Genomics Platform"/>
            <consortium name="The Broad Institute Genome Sequencing Center for Infectious Disease"/>
            <person name="Wu L."/>
            <person name="Ma J."/>
        </authorList>
    </citation>
    <scope>NUCLEOTIDE SEQUENCE [LARGE SCALE GENOMIC DNA]</scope>
    <source>
        <strain evidence="9">CCUG 53270</strain>
    </source>
</reference>